<evidence type="ECO:0000256" key="2">
    <source>
        <dbReference type="SAM" id="Phobius"/>
    </source>
</evidence>
<proteinExistence type="predicted"/>
<feature type="transmembrane region" description="Helical" evidence="2">
    <location>
        <begin position="110"/>
        <end position="127"/>
    </location>
</feature>
<dbReference type="Proteomes" id="UP000473325">
    <property type="component" value="Unassembled WGS sequence"/>
</dbReference>
<keyword evidence="2" id="KW-0812">Transmembrane</keyword>
<name>A0A6L7EU84_9ACTN</name>
<dbReference type="PANTHER" id="PTHR41771:SF1">
    <property type="entry name" value="MEMBRANE PROTEIN"/>
    <property type="match status" value="1"/>
</dbReference>
<gene>
    <name evidence="3" type="ORF">GRQ65_15345</name>
</gene>
<dbReference type="InterPro" id="IPR012507">
    <property type="entry name" value="YibE_F"/>
</dbReference>
<dbReference type="Pfam" id="PF07907">
    <property type="entry name" value="YibE_F"/>
    <property type="match status" value="1"/>
</dbReference>
<feature type="transmembrane region" description="Helical" evidence="2">
    <location>
        <begin position="229"/>
        <end position="247"/>
    </location>
</feature>
<feature type="region of interest" description="Disordered" evidence="1">
    <location>
        <begin position="61"/>
        <end position="85"/>
    </location>
</feature>
<keyword evidence="2" id="KW-1133">Transmembrane helix</keyword>
<protein>
    <submittedName>
        <fullName evidence="3">YibE/F family protein</fullName>
    </submittedName>
</protein>
<feature type="transmembrane region" description="Helical" evidence="2">
    <location>
        <begin position="288"/>
        <end position="309"/>
    </location>
</feature>
<feature type="transmembrane region" description="Helical" evidence="2">
    <location>
        <begin position="185"/>
        <end position="209"/>
    </location>
</feature>
<evidence type="ECO:0000256" key="1">
    <source>
        <dbReference type="SAM" id="MobiDB-lite"/>
    </source>
</evidence>
<feature type="transmembrane region" description="Helical" evidence="2">
    <location>
        <begin position="134"/>
        <end position="154"/>
    </location>
</feature>
<evidence type="ECO:0000313" key="3">
    <source>
        <dbReference type="EMBL" id="MXG90923.1"/>
    </source>
</evidence>
<keyword evidence="4" id="KW-1185">Reference proteome</keyword>
<dbReference type="EMBL" id="WUEK01000009">
    <property type="protein sequence ID" value="MXG90923.1"/>
    <property type="molecule type" value="Genomic_DNA"/>
</dbReference>
<comment type="caution">
    <text evidence="3">The sequence shown here is derived from an EMBL/GenBank/DDBJ whole genome shotgun (WGS) entry which is preliminary data.</text>
</comment>
<dbReference type="PANTHER" id="PTHR41771">
    <property type="entry name" value="MEMBRANE PROTEIN-RELATED"/>
    <property type="match status" value="1"/>
</dbReference>
<feature type="transmembrane region" description="Helical" evidence="2">
    <location>
        <begin position="160"/>
        <end position="178"/>
    </location>
</feature>
<dbReference type="AlphaFoldDB" id="A0A6L7EU84"/>
<accession>A0A6L7EU84</accession>
<evidence type="ECO:0000313" key="4">
    <source>
        <dbReference type="Proteomes" id="UP000473325"/>
    </source>
</evidence>
<feature type="transmembrane region" description="Helical" evidence="2">
    <location>
        <begin position="329"/>
        <end position="352"/>
    </location>
</feature>
<reference evidence="3 4" key="1">
    <citation type="submission" date="2019-12" db="EMBL/GenBank/DDBJ databases">
        <authorList>
            <person name="Kun Z."/>
        </authorList>
    </citation>
    <scope>NUCLEOTIDE SEQUENCE [LARGE SCALE GENOMIC DNA]</scope>
    <source>
        <strain evidence="3 4">YIM 123512</strain>
    </source>
</reference>
<keyword evidence="2" id="KW-0472">Membrane</keyword>
<sequence length="367" mass="36330">MVLLWPAGGLPERTATSADEELSGRVAAVRTVECAGGPATGDGASAADESCGEVDVDLEASGTDSGGRATVPLPTGAGAPQVEPGDDVVVTRGATPDGVVYAIVDQQRGTGMWVLVGAFVLALVAFGRWRGVSSLVGLAVTFGVLGAFVVPAVLAGESPLLVAIVGSTAVIVVVLPLTHGLSLTTVVAVLGTLLSFLVTGLVGALSVSALHLSGITDDIAMSVATRFDVQMSGLLLAGIVIGAVGVLDDVTVTQASTVAELARANPGYTARQLFAGGQRVGRAHVASVVNTIVLAYAGSSLPLIVLTVADSASLGGVVTDQFVAQEVVRSIVGTLGLVAAVPITTALAAVLLGGAVSREEAPPAGSE</sequence>
<organism evidence="3 4">
    <name type="scientific">Nocardioides flavescens</name>
    <dbReference type="NCBI Taxonomy" id="2691959"/>
    <lineage>
        <taxon>Bacteria</taxon>
        <taxon>Bacillati</taxon>
        <taxon>Actinomycetota</taxon>
        <taxon>Actinomycetes</taxon>
        <taxon>Propionibacteriales</taxon>
        <taxon>Nocardioidaceae</taxon>
        <taxon>Nocardioides</taxon>
    </lineage>
</organism>